<gene>
    <name evidence="3" type="ORF">F2Q65_19265</name>
</gene>
<dbReference type="Pfam" id="PF04986">
    <property type="entry name" value="Y2_Tnp"/>
    <property type="match status" value="1"/>
</dbReference>
<dbReference type="PANTHER" id="PTHR37023">
    <property type="entry name" value="TRANSPOSASE"/>
    <property type="match status" value="1"/>
</dbReference>
<dbReference type="GO" id="GO:0004803">
    <property type="term" value="F:transposase activity"/>
    <property type="evidence" value="ECO:0007669"/>
    <property type="project" value="InterPro"/>
</dbReference>
<proteinExistence type="predicted"/>
<keyword evidence="4" id="KW-1185">Reference proteome</keyword>
<dbReference type="GO" id="GO:0003677">
    <property type="term" value="F:DNA binding"/>
    <property type="evidence" value="ECO:0007669"/>
    <property type="project" value="InterPro"/>
</dbReference>
<protein>
    <submittedName>
        <fullName evidence="3">Transposase</fullName>
    </submittedName>
</protein>
<feature type="domain" description="Transposase zinc-binding" evidence="2">
    <location>
        <begin position="27"/>
        <end position="125"/>
    </location>
</feature>
<evidence type="ECO:0000259" key="2">
    <source>
        <dbReference type="Pfam" id="PF14319"/>
    </source>
</evidence>
<sequence length="273" mass="30504">MAVASPGCGPAPYCRRHPEQTVLYQVVQQHLETYLALAGEDDWGGQRMPAYVEREFRRYLECGILAYGFARARCPDCGHDFLVAFSCKGRGLCPSCNARRMAETAAHLVDHIFPPLPVRQWVLSVPKRLRWYLEREPQAVSAVLHILLRVIEAHLRQNSDAGAQARFGAVSFIHRFGASLNRHVHYHCCVIDGVFEPAEDAGDFPESVRFRPAAELTSEAVAAIAEQVRVRVLRWFARSGLIEPGDVREMLAWENSGFSLDAAVRVGAHDRAG</sequence>
<evidence type="ECO:0000313" key="4">
    <source>
        <dbReference type="Proteomes" id="UP000322981"/>
    </source>
</evidence>
<reference evidence="3 4" key="1">
    <citation type="submission" date="2019-09" db="EMBL/GenBank/DDBJ databases">
        <title>Whole-genome sequence of the purple sulfur bacterium Thiohalocapsa marina DSM 19078.</title>
        <authorList>
            <person name="Kyndt J.A."/>
            <person name="Meyer T.E."/>
        </authorList>
    </citation>
    <scope>NUCLEOTIDE SEQUENCE [LARGE SCALE GENOMIC DNA]</scope>
    <source>
        <strain evidence="3 4">DSM 19078</strain>
    </source>
</reference>
<dbReference type="OrthoDB" id="6979325at2"/>
<dbReference type="InterPro" id="IPR026889">
    <property type="entry name" value="Zn_Tnp"/>
</dbReference>
<dbReference type="PANTHER" id="PTHR37023:SF1">
    <property type="entry name" value="ISSOD25 TRANSPOSASE TNPA_ISSOD25"/>
    <property type="match status" value="1"/>
</dbReference>
<dbReference type="GO" id="GO:0006313">
    <property type="term" value="P:DNA transposition"/>
    <property type="evidence" value="ECO:0007669"/>
    <property type="project" value="InterPro"/>
</dbReference>
<accession>A0A5M8FE77</accession>
<evidence type="ECO:0000259" key="1">
    <source>
        <dbReference type="Pfam" id="PF04986"/>
    </source>
</evidence>
<feature type="domain" description="Transposase IS801/IS1294" evidence="1">
    <location>
        <begin position="168"/>
        <end position="270"/>
    </location>
</feature>
<comment type="caution">
    <text evidence="3">The sequence shown here is derived from an EMBL/GenBank/DDBJ whole genome shotgun (WGS) entry which is preliminary data.</text>
</comment>
<name>A0A5M8FE77_9GAMM</name>
<organism evidence="3 4">
    <name type="scientific">Thiohalocapsa marina</name>
    <dbReference type="NCBI Taxonomy" id="424902"/>
    <lineage>
        <taxon>Bacteria</taxon>
        <taxon>Pseudomonadati</taxon>
        <taxon>Pseudomonadota</taxon>
        <taxon>Gammaproteobacteria</taxon>
        <taxon>Chromatiales</taxon>
        <taxon>Chromatiaceae</taxon>
        <taxon>Thiohalocapsa</taxon>
    </lineage>
</organism>
<dbReference type="Proteomes" id="UP000322981">
    <property type="component" value="Unassembled WGS sequence"/>
</dbReference>
<dbReference type="AlphaFoldDB" id="A0A5M8FE77"/>
<dbReference type="EMBL" id="VWXX01000080">
    <property type="protein sequence ID" value="KAA6181361.1"/>
    <property type="molecule type" value="Genomic_DNA"/>
</dbReference>
<dbReference type="InterPro" id="IPR007069">
    <property type="entry name" value="Transposase_32"/>
</dbReference>
<dbReference type="Pfam" id="PF14319">
    <property type="entry name" value="Zn_Tnp_IS91"/>
    <property type="match status" value="1"/>
</dbReference>
<dbReference type="RefSeq" id="WP_150095013.1">
    <property type="nucleotide sequence ID" value="NZ_VWXX01000080.1"/>
</dbReference>
<feature type="non-terminal residue" evidence="3">
    <location>
        <position position="273"/>
    </location>
</feature>
<evidence type="ECO:0000313" key="3">
    <source>
        <dbReference type="EMBL" id="KAA6181361.1"/>
    </source>
</evidence>